<evidence type="ECO:0000256" key="1">
    <source>
        <dbReference type="SAM" id="MobiDB-lite"/>
    </source>
</evidence>
<dbReference type="SUPFAM" id="SSF52047">
    <property type="entry name" value="RNI-like"/>
    <property type="match status" value="1"/>
</dbReference>
<evidence type="ECO:0000313" key="2">
    <source>
        <dbReference type="EMBL" id="KAB8360568.1"/>
    </source>
</evidence>
<dbReference type="Gene3D" id="1.20.1280.50">
    <property type="match status" value="1"/>
</dbReference>
<sequence length="617" mass="67855">MGFLKHFRSKSRLKQSQEELPSYPRARGPDPTTALPNTVLRNIFSFVCPHVTDETYEVSERSQLGSGCGLCDLRDLAHCTRVNRQWYNVAQDLLYHSVRIDAVHFCPIEEILSAGRKKKHIDPAQIPAWRLRQFQATVWKNSNLASRVEFFKLPYMTRETNKADLARTVTALPNLRHVDLPDGFFSADPSTQILRDELASSCLELRRMSYYSGAEQVFESLAHYRLWMNLEVLDLKQLDIDLTVLRVVLASLPVLQELKLREMPKLDDAAFQSSRTLPDFPALLTLRIEDCAGITASGLSAYLSRPDVREVLTNLALTRTGVTVPTLHRFISLATNLLHLSVSEVVIKTFPLEPTPPISSHCLKTLNFEVTSNDSPAAGVGAMTRPSDSYYSYLAQCLHANALPTLGRLFVRDSNFPELLMYPPPNTAFAPQESGGGFNQMLEVFTKGNEDLDWVYTPFAPQPADMEPEPEAMLQPFTPPYARQSQVYMGGGHRRGQSSVSSIARPVSAYGASKQGAGFGPSWGVGEARKSVMMGNGQGGFLAVPQELSPPSMPAALSELSLAPNSPNRPGSSGGTPGSSGGRPGSSSGRRGSSGGWRPGHFKTDSASRKSKGDLWR</sequence>
<feature type="compositionally biased region" description="Basic and acidic residues" evidence="1">
    <location>
        <begin position="602"/>
        <end position="617"/>
    </location>
</feature>
<feature type="compositionally biased region" description="Gly residues" evidence="1">
    <location>
        <begin position="572"/>
        <end position="584"/>
    </location>
</feature>
<dbReference type="Gene3D" id="3.80.10.10">
    <property type="entry name" value="Ribonuclease Inhibitor"/>
    <property type="match status" value="1"/>
</dbReference>
<feature type="region of interest" description="Disordered" evidence="1">
    <location>
        <begin position="1"/>
        <end position="32"/>
    </location>
</feature>
<name>A0A5N6KXP0_9ROSI</name>
<comment type="caution">
    <text evidence="2">The sequence shown here is derived from an EMBL/GenBank/DDBJ whole genome shotgun (WGS) entry which is preliminary data.</text>
</comment>
<dbReference type="OrthoDB" id="5405297at2759"/>
<keyword evidence="3" id="KW-1185">Reference proteome</keyword>
<protein>
    <submittedName>
        <fullName evidence="2">Uncharacterized protein</fullName>
    </submittedName>
</protein>
<dbReference type="InterPro" id="IPR036047">
    <property type="entry name" value="F-box-like_dom_sf"/>
</dbReference>
<accession>A0A5N6KXP0</accession>
<dbReference type="InterPro" id="IPR032675">
    <property type="entry name" value="LRR_dom_sf"/>
</dbReference>
<dbReference type="SUPFAM" id="SSF81383">
    <property type="entry name" value="F-box domain"/>
    <property type="match status" value="1"/>
</dbReference>
<evidence type="ECO:0000313" key="3">
    <source>
        <dbReference type="Proteomes" id="UP000327013"/>
    </source>
</evidence>
<dbReference type="EMBL" id="VIBQ01000017">
    <property type="protein sequence ID" value="KAB8360568.1"/>
    <property type="molecule type" value="Genomic_DNA"/>
</dbReference>
<reference evidence="2 3" key="1">
    <citation type="submission" date="2019-06" db="EMBL/GenBank/DDBJ databases">
        <title>A chromosomal-level reference genome of Carpinus fangiana (Coryloideae, Betulaceae).</title>
        <authorList>
            <person name="Yang X."/>
            <person name="Wang Z."/>
            <person name="Zhang L."/>
            <person name="Hao G."/>
            <person name="Liu J."/>
            <person name="Yang Y."/>
        </authorList>
    </citation>
    <scope>NUCLEOTIDE SEQUENCE [LARGE SCALE GENOMIC DNA]</scope>
    <source>
        <strain evidence="2">Cfa_2016G</strain>
        <tissue evidence="2">Leaf</tissue>
    </source>
</reference>
<feature type="region of interest" description="Disordered" evidence="1">
    <location>
        <begin position="543"/>
        <end position="617"/>
    </location>
</feature>
<gene>
    <name evidence="2" type="ORF">FH972_024308</name>
</gene>
<organism evidence="2 3">
    <name type="scientific">Carpinus fangiana</name>
    <dbReference type="NCBI Taxonomy" id="176857"/>
    <lineage>
        <taxon>Eukaryota</taxon>
        <taxon>Viridiplantae</taxon>
        <taxon>Streptophyta</taxon>
        <taxon>Embryophyta</taxon>
        <taxon>Tracheophyta</taxon>
        <taxon>Spermatophyta</taxon>
        <taxon>Magnoliopsida</taxon>
        <taxon>eudicotyledons</taxon>
        <taxon>Gunneridae</taxon>
        <taxon>Pentapetalae</taxon>
        <taxon>rosids</taxon>
        <taxon>fabids</taxon>
        <taxon>Fagales</taxon>
        <taxon>Betulaceae</taxon>
        <taxon>Carpinus</taxon>
    </lineage>
</organism>
<dbReference type="AlphaFoldDB" id="A0A5N6KXP0"/>
<feature type="compositionally biased region" description="Basic residues" evidence="1">
    <location>
        <begin position="1"/>
        <end position="13"/>
    </location>
</feature>
<dbReference type="Proteomes" id="UP000327013">
    <property type="component" value="Unassembled WGS sequence"/>
</dbReference>
<proteinExistence type="predicted"/>
<dbReference type="CDD" id="cd09917">
    <property type="entry name" value="F-box_SF"/>
    <property type="match status" value="1"/>
</dbReference>